<organism evidence="1 2">
    <name type="scientific">Asterophora parasitica</name>
    <dbReference type="NCBI Taxonomy" id="117018"/>
    <lineage>
        <taxon>Eukaryota</taxon>
        <taxon>Fungi</taxon>
        <taxon>Dikarya</taxon>
        <taxon>Basidiomycota</taxon>
        <taxon>Agaricomycotina</taxon>
        <taxon>Agaricomycetes</taxon>
        <taxon>Agaricomycetidae</taxon>
        <taxon>Agaricales</taxon>
        <taxon>Tricholomatineae</taxon>
        <taxon>Lyophyllaceae</taxon>
        <taxon>Asterophora</taxon>
    </lineage>
</organism>
<name>A0A9P7K2W9_9AGAR</name>
<dbReference type="EMBL" id="JABCKV010005807">
    <property type="protein sequence ID" value="KAG5633316.1"/>
    <property type="molecule type" value="Genomic_DNA"/>
</dbReference>
<keyword evidence="2" id="KW-1185">Reference proteome</keyword>
<proteinExistence type="predicted"/>
<dbReference type="AlphaFoldDB" id="A0A9P7K2W9"/>
<reference evidence="1" key="2">
    <citation type="submission" date="2021-10" db="EMBL/GenBank/DDBJ databases">
        <title>Phylogenomics reveals ancestral predisposition of the termite-cultivated fungus Termitomyces towards a domesticated lifestyle.</title>
        <authorList>
            <person name="Auxier B."/>
            <person name="Grum-Grzhimaylo A."/>
            <person name="Cardenas M.E."/>
            <person name="Lodge J.D."/>
            <person name="Laessoe T."/>
            <person name="Pedersen O."/>
            <person name="Smith M.E."/>
            <person name="Kuyper T.W."/>
            <person name="Franco-Molano E.A."/>
            <person name="Baroni T.J."/>
            <person name="Aanen D.K."/>
        </authorList>
    </citation>
    <scope>NUCLEOTIDE SEQUENCE</scope>
    <source>
        <strain evidence="1">AP01</strain>
        <tissue evidence="1">Mycelium</tissue>
    </source>
</reference>
<evidence type="ECO:0000313" key="2">
    <source>
        <dbReference type="Proteomes" id="UP000775547"/>
    </source>
</evidence>
<accession>A0A9P7K2W9</accession>
<dbReference type="OrthoDB" id="978at2759"/>
<gene>
    <name evidence="1" type="ORF">DXG03_007645</name>
</gene>
<dbReference type="Proteomes" id="UP000775547">
    <property type="component" value="Unassembled WGS sequence"/>
</dbReference>
<sequence length="78" mass="8319">ADLEVLVTLGYKQKLDEVDEAIRVNADFLSQIVANPEIFGHDLGPDEVGADEASGSGDDSGAPLSASWVLCWNTNMKL</sequence>
<protein>
    <submittedName>
        <fullName evidence="1">Uncharacterized protein</fullName>
    </submittedName>
</protein>
<reference evidence="1" key="1">
    <citation type="submission" date="2020-07" db="EMBL/GenBank/DDBJ databases">
        <authorList>
            <person name="Nieuwenhuis M."/>
            <person name="Van De Peppel L.J.J."/>
        </authorList>
    </citation>
    <scope>NUCLEOTIDE SEQUENCE</scope>
    <source>
        <strain evidence="1">AP01</strain>
        <tissue evidence="1">Mycelium</tissue>
    </source>
</reference>
<comment type="caution">
    <text evidence="1">The sequence shown here is derived from an EMBL/GenBank/DDBJ whole genome shotgun (WGS) entry which is preliminary data.</text>
</comment>
<evidence type="ECO:0000313" key="1">
    <source>
        <dbReference type="EMBL" id="KAG5633316.1"/>
    </source>
</evidence>
<feature type="non-terminal residue" evidence="1">
    <location>
        <position position="1"/>
    </location>
</feature>